<dbReference type="SMART" id="SM00327">
    <property type="entry name" value="VWA"/>
    <property type="match status" value="1"/>
</dbReference>
<gene>
    <name evidence="3" type="ORF">QE399_000138</name>
</gene>
<evidence type="ECO:0000313" key="3">
    <source>
        <dbReference type="EMBL" id="MDR6212449.1"/>
    </source>
</evidence>
<keyword evidence="4" id="KW-1185">Reference proteome</keyword>
<dbReference type="Gene3D" id="3.40.50.410">
    <property type="entry name" value="von Willebrand factor, type A domain"/>
    <property type="match status" value="1"/>
</dbReference>
<dbReference type="PANTHER" id="PTHR41248">
    <property type="entry name" value="NORD PROTEIN"/>
    <property type="match status" value="1"/>
</dbReference>
<proteinExistence type="predicted"/>
<dbReference type="InterPro" id="IPR036465">
    <property type="entry name" value="vWFA_dom_sf"/>
</dbReference>
<name>A0ABU1I5F9_9BURK</name>
<dbReference type="CDD" id="cd01454">
    <property type="entry name" value="vWA_norD_type"/>
    <property type="match status" value="1"/>
</dbReference>
<reference evidence="3 4" key="1">
    <citation type="submission" date="2023-08" db="EMBL/GenBank/DDBJ databases">
        <title>Functional and genomic diversity of the sorghum phyllosphere microbiome.</title>
        <authorList>
            <person name="Shade A."/>
        </authorList>
    </citation>
    <scope>NUCLEOTIDE SEQUENCE [LARGE SCALE GENOMIC DNA]</scope>
    <source>
        <strain evidence="3 4">SORGH_AS_0335</strain>
    </source>
</reference>
<dbReference type="Proteomes" id="UP001267710">
    <property type="component" value="Unassembled WGS sequence"/>
</dbReference>
<dbReference type="PANTHER" id="PTHR41248:SF1">
    <property type="entry name" value="NORD PROTEIN"/>
    <property type="match status" value="1"/>
</dbReference>
<evidence type="ECO:0000256" key="1">
    <source>
        <dbReference type="SAM" id="MobiDB-lite"/>
    </source>
</evidence>
<dbReference type="Pfam" id="PF00092">
    <property type="entry name" value="VWA"/>
    <property type="match status" value="1"/>
</dbReference>
<organism evidence="3 4">
    <name type="scientific">Paracidovorax wautersii</name>
    <dbReference type="NCBI Taxonomy" id="1177982"/>
    <lineage>
        <taxon>Bacteria</taxon>
        <taxon>Pseudomonadati</taxon>
        <taxon>Pseudomonadota</taxon>
        <taxon>Betaproteobacteria</taxon>
        <taxon>Burkholderiales</taxon>
        <taxon>Comamonadaceae</taxon>
        <taxon>Paracidovorax</taxon>
    </lineage>
</organism>
<evidence type="ECO:0000313" key="4">
    <source>
        <dbReference type="Proteomes" id="UP001267710"/>
    </source>
</evidence>
<feature type="region of interest" description="Disordered" evidence="1">
    <location>
        <begin position="211"/>
        <end position="238"/>
    </location>
</feature>
<protein>
    <submittedName>
        <fullName evidence="3">Nitric oxide reductase NorD protein</fullName>
    </submittedName>
</protein>
<dbReference type="EMBL" id="JAVIZX010000001">
    <property type="protein sequence ID" value="MDR6212449.1"/>
    <property type="molecule type" value="Genomic_DNA"/>
</dbReference>
<dbReference type="RefSeq" id="WP_309825390.1">
    <property type="nucleotide sequence ID" value="NZ_JAVIZX010000001.1"/>
</dbReference>
<feature type="domain" description="VWFA" evidence="2">
    <location>
        <begin position="426"/>
        <end position="607"/>
    </location>
</feature>
<dbReference type="InterPro" id="IPR002035">
    <property type="entry name" value="VWF_A"/>
</dbReference>
<evidence type="ECO:0000259" key="2">
    <source>
        <dbReference type="PROSITE" id="PS50234"/>
    </source>
</evidence>
<dbReference type="SUPFAM" id="SSF53300">
    <property type="entry name" value="vWA-like"/>
    <property type="match status" value="1"/>
</dbReference>
<dbReference type="InterPro" id="IPR051928">
    <property type="entry name" value="NorD/CobT"/>
</dbReference>
<sequence>MEEWVGQQWHRLITRAADRRHADATVTLEAMRGAIALLFRAGGGSGGTRIAPAGASRIGGARGVLQRLAGSGTHATLAQWQPEVLALPPQIAAFPDAALNRHLYLWLAALAAHLRPTGDWIGDNLRATQATLATFPGWRARHAALVAAQLAQRPGAGLLRGAALVAESAVRAALHGEMGGAASPAVRQRDVAPVWLWLDAGAAAATGAAARTAATDDAGPSAPPAVQDAQRRHAERVQDERHQAPLILCFRAESILSWGEFTRVNRADEDEDDGNAIAAANDMDTLAIAQDGRRAASRVRFDLDLPSAAQDDAPLGPGERHPEWDFRTQRLLPEHCSVQRMVAATAPASPMPPALRVTARRVRRRLEALRAAPARSRPGTEGEEIDLDAWVRHHVHAARNAHDGEPAVFTRRTRAERSLATLLLADLSLSTDAYATPEARVIDVIRDALLVFGHALADSGDAFAMAGFSSVRRQHVRIQHLKDFAEPWTGAVQARVQAVKPGYYTRMGAAIRHATAQLARRPERQRLLLILTDGKPNDLDVYEGRYGLEDTRHAVQAARSAGLTPFCITIDQAAHDYLPLLFGQQGYALVHRPQELVHRLTGVYAQLTRA</sequence>
<accession>A0ABU1I5F9</accession>
<dbReference type="PROSITE" id="PS50234">
    <property type="entry name" value="VWFA"/>
    <property type="match status" value="1"/>
</dbReference>
<comment type="caution">
    <text evidence="3">The sequence shown here is derived from an EMBL/GenBank/DDBJ whole genome shotgun (WGS) entry which is preliminary data.</text>
</comment>
<feature type="compositionally biased region" description="Basic and acidic residues" evidence="1">
    <location>
        <begin position="229"/>
        <end position="238"/>
    </location>
</feature>